<dbReference type="GO" id="GO:0045454">
    <property type="term" value="P:cell redox homeostasis"/>
    <property type="evidence" value="ECO:0007669"/>
    <property type="project" value="InterPro"/>
</dbReference>
<dbReference type="InterPro" id="IPR004099">
    <property type="entry name" value="Pyr_nucl-diS_OxRdtase_dimer"/>
</dbReference>
<feature type="domain" description="Pyridine nucleotide-disulphide oxidoreductase dimerisation" evidence="8">
    <location>
        <begin position="167"/>
        <end position="276"/>
    </location>
</feature>
<dbReference type="GO" id="GO:0034599">
    <property type="term" value="P:cellular response to oxidative stress"/>
    <property type="evidence" value="ECO:0007669"/>
    <property type="project" value="TreeGrafter"/>
</dbReference>
<evidence type="ECO:0000256" key="6">
    <source>
        <dbReference type="ARBA" id="ARBA00023157"/>
    </source>
</evidence>
<dbReference type="PRINTS" id="PR00368">
    <property type="entry name" value="FADPNR"/>
</dbReference>
<dbReference type="PRINTS" id="PR00411">
    <property type="entry name" value="PNDRDTASEI"/>
</dbReference>
<dbReference type="SUPFAM" id="SSF55424">
    <property type="entry name" value="FAD/NAD-linked reductases, dimerisation (C-terminal) domain"/>
    <property type="match status" value="1"/>
</dbReference>
<dbReference type="InterPro" id="IPR036188">
    <property type="entry name" value="FAD/NAD-bd_sf"/>
</dbReference>
<keyword evidence="6" id="KW-1015">Disulfide bond</keyword>
<evidence type="ECO:0000256" key="3">
    <source>
        <dbReference type="ARBA" id="ARBA00022630"/>
    </source>
</evidence>
<accession>A0AAN9FKI2</accession>
<evidence type="ECO:0000256" key="4">
    <source>
        <dbReference type="ARBA" id="ARBA00022827"/>
    </source>
</evidence>
<dbReference type="InterPro" id="IPR023753">
    <property type="entry name" value="FAD/NAD-binding_dom"/>
</dbReference>
<dbReference type="PANTHER" id="PTHR42737:SF2">
    <property type="entry name" value="GLUTATHIONE REDUCTASE"/>
    <property type="match status" value="1"/>
</dbReference>
<protein>
    <recommendedName>
        <fullName evidence="12">Glutathione reductase</fullName>
    </recommendedName>
</protein>
<dbReference type="InterPro" id="IPR046952">
    <property type="entry name" value="GSHR/TRXR-like"/>
</dbReference>
<organism evidence="10 11">
    <name type="scientific">Crotalaria pallida</name>
    <name type="common">Smooth rattlebox</name>
    <name type="synonym">Crotalaria striata</name>
    <dbReference type="NCBI Taxonomy" id="3830"/>
    <lineage>
        <taxon>Eukaryota</taxon>
        <taxon>Viridiplantae</taxon>
        <taxon>Streptophyta</taxon>
        <taxon>Embryophyta</taxon>
        <taxon>Tracheophyta</taxon>
        <taxon>Spermatophyta</taxon>
        <taxon>Magnoliopsida</taxon>
        <taxon>eudicotyledons</taxon>
        <taxon>Gunneridae</taxon>
        <taxon>Pentapetalae</taxon>
        <taxon>rosids</taxon>
        <taxon>fabids</taxon>
        <taxon>Fabales</taxon>
        <taxon>Fabaceae</taxon>
        <taxon>Papilionoideae</taxon>
        <taxon>50 kb inversion clade</taxon>
        <taxon>genistoids sensu lato</taxon>
        <taxon>core genistoids</taxon>
        <taxon>Crotalarieae</taxon>
        <taxon>Crotalaria</taxon>
    </lineage>
</organism>
<evidence type="ECO:0000256" key="5">
    <source>
        <dbReference type="ARBA" id="ARBA00023002"/>
    </source>
</evidence>
<dbReference type="SUPFAM" id="SSF51905">
    <property type="entry name" value="FAD/NAD(P)-binding domain"/>
    <property type="match status" value="1"/>
</dbReference>
<dbReference type="GO" id="GO:0005829">
    <property type="term" value="C:cytosol"/>
    <property type="evidence" value="ECO:0007669"/>
    <property type="project" value="TreeGrafter"/>
</dbReference>
<keyword evidence="7" id="KW-0676">Redox-active center</keyword>
<dbReference type="Gene3D" id="3.50.50.60">
    <property type="entry name" value="FAD/NAD(P)-binding domain"/>
    <property type="match status" value="3"/>
</dbReference>
<proteinExistence type="inferred from homology"/>
<dbReference type="GO" id="GO:0004362">
    <property type="term" value="F:glutathione-disulfide reductase (NADPH) activity"/>
    <property type="evidence" value="ECO:0007669"/>
    <property type="project" value="TreeGrafter"/>
</dbReference>
<feature type="domain" description="FAD/NAD(P)-binding" evidence="9">
    <location>
        <begin position="116"/>
        <end position="147"/>
    </location>
</feature>
<sequence length="293" mass="31283">MNSTSLLSTLSANTEAKRSSSTDEILRLNGIYKRLLSKAGVKLFEGEGKIVGQNEVEVTQLDGTKLSYSAKHILIATGSRAQRPNLPGQELGILSDEALSLEELPKRAVILGAGCVDEYSRTNIPSIWAVGDVTNRVNLTPVALMEGTCFAKTVFGGQPSKPDYNNIPYAVFSIPPLSVVGFSVEEAIEHTNGDLLVFTSSFNPMKNTISGCQEKTVMKLLVDAGTDRVLGASMCGPDAPEIMQGIANALKCGTTKAQFDSTVGLHPSAAEEFVTMRSETRRIAAGTKAKKNL</sequence>
<dbReference type="GO" id="GO:0005739">
    <property type="term" value="C:mitochondrion"/>
    <property type="evidence" value="ECO:0007669"/>
    <property type="project" value="TreeGrafter"/>
</dbReference>
<reference evidence="10 11" key="1">
    <citation type="submission" date="2024-01" db="EMBL/GenBank/DDBJ databases">
        <title>The genomes of 5 underutilized Papilionoideae crops provide insights into root nodulation and disease resistanc.</title>
        <authorList>
            <person name="Yuan L."/>
        </authorList>
    </citation>
    <scope>NUCLEOTIDE SEQUENCE [LARGE SCALE GENOMIC DNA]</scope>
    <source>
        <strain evidence="10">ZHUSHIDOU_FW_LH</strain>
        <tissue evidence="10">Leaf</tissue>
    </source>
</reference>
<dbReference type="EMBL" id="JAYWIO010000003">
    <property type="protein sequence ID" value="KAK7277324.1"/>
    <property type="molecule type" value="Genomic_DNA"/>
</dbReference>
<evidence type="ECO:0000259" key="8">
    <source>
        <dbReference type="Pfam" id="PF02852"/>
    </source>
</evidence>
<dbReference type="Proteomes" id="UP001372338">
    <property type="component" value="Unassembled WGS sequence"/>
</dbReference>
<comment type="similarity">
    <text evidence="2">Belongs to the class-I pyridine nucleotide-disulfide oxidoreductase family.</text>
</comment>
<evidence type="ECO:0000259" key="9">
    <source>
        <dbReference type="Pfam" id="PF07992"/>
    </source>
</evidence>
<comment type="cofactor">
    <cofactor evidence="1">
        <name>FAD</name>
        <dbReference type="ChEBI" id="CHEBI:57692"/>
    </cofactor>
</comment>
<dbReference type="GO" id="GO:0050660">
    <property type="term" value="F:flavin adenine dinucleotide binding"/>
    <property type="evidence" value="ECO:0007669"/>
    <property type="project" value="InterPro"/>
</dbReference>
<dbReference type="PANTHER" id="PTHR42737">
    <property type="entry name" value="GLUTATHIONE REDUCTASE"/>
    <property type="match status" value="1"/>
</dbReference>
<dbReference type="AlphaFoldDB" id="A0AAN9FKI2"/>
<evidence type="ECO:0000256" key="1">
    <source>
        <dbReference type="ARBA" id="ARBA00001974"/>
    </source>
</evidence>
<evidence type="ECO:0000256" key="7">
    <source>
        <dbReference type="ARBA" id="ARBA00023284"/>
    </source>
</evidence>
<keyword evidence="3" id="KW-0285">Flavoprotein</keyword>
<dbReference type="Gene3D" id="3.30.390.30">
    <property type="match status" value="1"/>
</dbReference>
<evidence type="ECO:0000256" key="2">
    <source>
        <dbReference type="ARBA" id="ARBA00007532"/>
    </source>
</evidence>
<dbReference type="GO" id="GO:0006749">
    <property type="term" value="P:glutathione metabolic process"/>
    <property type="evidence" value="ECO:0007669"/>
    <property type="project" value="TreeGrafter"/>
</dbReference>
<keyword evidence="4" id="KW-0274">FAD</keyword>
<dbReference type="Pfam" id="PF02852">
    <property type="entry name" value="Pyr_redox_dim"/>
    <property type="match status" value="1"/>
</dbReference>
<feature type="domain" description="FAD/NAD(P)-binding" evidence="9">
    <location>
        <begin position="8"/>
        <end position="115"/>
    </location>
</feature>
<name>A0AAN9FKI2_CROPI</name>
<gene>
    <name evidence="10" type="ORF">RIF29_18475</name>
</gene>
<dbReference type="InterPro" id="IPR016156">
    <property type="entry name" value="FAD/NAD-linked_Rdtase_dimer_sf"/>
</dbReference>
<keyword evidence="11" id="KW-1185">Reference proteome</keyword>
<keyword evidence="5" id="KW-0560">Oxidoreductase</keyword>
<evidence type="ECO:0008006" key="12">
    <source>
        <dbReference type="Google" id="ProtNLM"/>
    </source>
</evidence>
<comment type="caution">
    <text evidence="10">The sequence shown here is derived from an EMBL/GenBank/DDBJ whole genome shotgun (WGS) entry which is preliminary data.</text>
</comment>
<evidence type="ECO:0000313" key="10">
    <source>
        <dbReference type="EMBL" id="KAK7277324.1"/>
    </source>
</evidence>
<evidence type="ECO:0000313" key="11">
    <source>
        <dbReference type="Proteomes" id="UP001372338"/>
    </source>
</evidence>
<dbReference type="Pfam" id="PF07992">
    <property type="entry name" value="Pyr_redox_2"/>
    <property type="match status" value="2"/>
</dbReference>